<sequence>MSNKEFSRSEDSKNRILLAAAEIFSHKGLDGARVDDIARSAEINKRMIYHYFGSKENLYVEVLRHNYNKINDLGQETYIPGDDPMENAVRALRSYFYFLASDEQFVRLVSWEALNRGRFGSKVLPQFLELTQANLGEIIHEGIEKGVFRADLDIRQVLLSIHSLCLVYFTRRELVQHMWSRDMMSEDMLESRLQHVIDFVFNGILTHREDCVNDSN</sequence>
<dbReference type="Proteomes" id="UP001172911">
    <property type="component" value="Unassembled WGS sequence"/>
</dbReference>
<dbReference type="InterPro" id="IPR050109">
    <property type="entry name" value="HTH-type_TetR-like_transc_reg"/>
</dbReference>
<evidence type="ECO:0000256" key="2">
    <source>
        <dbReference type="PROSITE-ProRule" id="PRU00335"/>
    </source>
</evidence>
<dbReference type="Pfam" id="PF00440">
    <property type="entry name" value="TetR_N"/>
    <property type="match status" value="1"/>
</dbReference>
<evidence type="ECO:0000313" key="5">
    <source>
        <dbReference type="Proteomes" id="UP001172911"/>
    </source>
</evidence>
<dbReference type="AlphaFoldDB" id="A0AAW7ZF92"/>
<dbReference type="PANTHER" id="PTHR30328">
    <property type="entry name" value="TRANSCRIPTIONAL REPRESSOR"/>
    <property type="match status" value="1"/>
</dbReference>
<dbReference type="EMBL" id="JARPTC010000017">
    <property type="protein sequence ID" value="MDO7787927.1"/>
    <property type="molecule type" value="Genomic_DNA"/>
</dbReference>
<dbReference type="PRINTS" id="PR00455">
    <property type="entry name" value="HTHTETR"/>
</dbReference>
<evidence type="ECO:0000259" key="3">
    <source>
        <dbReference type="PROSITE" id="PS50977"/>
    </source>
</evidence>
<dbReference type="InterPro" id="IPR001647">
    <property type="entry name" value="HTH_TetR"/>
</dbReference>
<keyword evidence="5" id="KW-1185">Reference proteome</keyword>
<dbReference type="SUPFAM" id="SSF46689">
    <property type="entry name" value="Homeodomain-like"/>
    <property type="match status" value="1"/>
</dbReference>
<dbReference type="GO" id="GO:0003677">
    <property type="term" value="F:DNA binding"/>
    <property type="evidence" value="ECO:0007669"/>
    <property type="project" value="UniProtKB-UniRule"/>
</dbReference>
<dbReference type="PANTHER" id="PTHR30328:SF54">
    <property type="entry name" value="HTH-TYPE TRANSCRIPTIONAL REPRESSOR SCO4008"/>
    <property type="match status" value="1"/>
</dbReference>
<evidence type="ECO:0000313" key="4">
    <source>
        <dbReference type="EMBL" id="MDO7787927.1"/>
    </source>
</evidence>
<feature type="DNA-binding region" description="H-T-H motif" evidence="2">
    <location>
        <begin position="33"/>
        <end position="52"/>
    </location>
</feature>
<dbReference type="GO" id="GO:0006355">
    <property type="term" value="P:regulation of DNA-templated transcription"/>
    <property type="evidence" value="ECO:0007669"/>
    <property type="project" value="UniProtKB-ARBA"/>
</dbReference>
<dbReference type="SUPFAM" id="SSF48498">
    <property type="entry name" value="Tetracyclin repressor-like, C-terminal domain"/>
    <property type="match status" value="1"/>
</dbReference>
<dbReference type="Gene3D" id="1.10.357.10">
    <property type="entry name" value="Tetracycline Repressor, domain 2"/>
    <property type="match status" value="1"/>
</dbReference>
<dbReference type="InterPro" id="IPR036271">
    <property type="entry name" value="Tet_transcr_reg_TetR-rel_C_sf"/>
</dbReference>
<keyword evidence="1 2" id="KW-0238">DNA-binding</keyword>
<dbReference type="InterPro" id="IPR009057">
    <property type="entry name" value="Homeodomain-like_sf"/>
</dbReference>
<dbReference type="Pfam" id="PF17938">
    <property type="entry name" value="TetR_C_29"/>
    <property type="match status" value="1"/>
</dbReference>
<comment type="caution">
    <text evidence="4">The sequence shown here is derived from an EMBL/GenBank/DDBJ whole genome shotgun (WGS) entry which is preliminary data.</text>
</comment>
<evidence type="ECO:0000256" key="1">
    <source>
        <dbReference type="ARBA" id="ARBA00023125"/>
    </source>
</evidence>
<feature type="domain" description="HTH tetR-type" evidence="3">
    <location>
        <begin position="10"/>
        <end position="70"/>
    </location>
</feature>
<name>A0AAW7ZF92_9FIRM</name>
<accession>A0AAW7ZF92</accession>
<dbReference type="PROSITE" id="PS50977">
    <property type="entry name" value="HTH_TETR_2"/>
    <property type="match status" value="1"/>
</dbReference>
<protein>
    <submittedName>
        <fullName evidence="4">TetR/AcrR family transcriptional regulator</fullName>
    </submittedName>
</protein>
<reference evidence="4" key="2">
    <citation type="submission" date="2023-03" db="EMBL/GenBank/DDBJ databases">
        <authorList>
            <person name="Zhang Z."/>
        </authorList>
    </citation>
    <scope>NUCLEOTIDE SEQUENCE</scope>
    <source>
        <strain evidence="4">DSA</strain>
    </source>
</reference>
<dbReference type="InterPro" id="IPR041474">
    <property type="entry name" value="NicS_C"/>
</dbReference>
<dbReference type="RefSeq" id="WP_304543394.1">
    <property type="nucleotide sequence ID" value="NZ_JARPTC010000017.1"/>
</dbReference>
<proteinExistence type="predicted"/>
<gene>
    <name evidence="4" type="ORF">P6N53_11915</name>
</gene>
<organism evidence="4 5">
    <name type="scientific">Desulforamulus aquiferis</name>
    <dbReference type="NCBI Taxonomy" id="1397668"/>
    <lineage>
        <taxon>Bacteria</taxon>
        <taxon>Bacillati</taxon>
        <taxon>Bacillota</taxon>
        <taxon>Clostridia</taxon>
        <taxon>Eubacteriales</taxon>
        <taxon>Peptococcaceae</taxon>
        <taxon>Desulforamulus</taxon>
    </lineage>
</organism>
<reference evidence="4" key="1">
    <citation type="journal article" date="2023" name="J. Hazard. Mater.">
        <title>Anaerobic biodegradation of pyrene and benzo[a]pyrene by a new sulfate-reducing Desulforamulus aquiferis strain DSA.</title>
        <authorList>
            <person name="Zhang Z."/>
            <person name="Sun J."/>
            <person name="Gong X."/>
            <person name="Wang C."/>
            <person name="Wang H."/>
        </authorList>
    </citation>
    <scope>NUCLEOTIDE SEQUENCE</scope>
    <source>
        <strain evidence="4">DSA</strain>
    </source>
</reference>